<keyword evidence="2" id="KW-0378">Hydrolase</keyword>
<dbReference type="Pfam" id="PF04509">
    <property type="entry name" value="CheC"/>
    <property type="match status" value="1"/>
</dbReference>
<feature type="domain" description="CheC-like protein" evidence="3">
    <location>
        <begin position="9"/>
        <end position="41"/>
    </location>
</feature>
<dbReference type="InterPro" id="IPR007597">
    <property type="entry name" value="CheC"/>
</dbReference>
<dbReference type="SUPFAM" id="SSF103039">
    <property type="entry name" value="CheC-like"/>
    <property type="match status" value="1"/>
</dbReference>
<organism evidence="5 6">
    <name type="scientific">Vagococcus fluvialis bH819</name>
    <dbReference type="NCBI Taxonomy" id="1255619"/>
    <lineage>
        <taxon>Bacteria</taxon>
        <taxon>Bacillati</taxon>
        <taxon>Bacillota</taxon>
        <taxon>Bacilli</taxon>
        <taxon>Lactobacillales</taxon>
        <taxon>Enterococcaceae</taxon>
        <taxon>Vagococcus</taxon>
    </lineage>
</organism>
<evidence type="ECO:0000256" key="1">
    <source>
        <dbReference type="ARBA" id="ARBA00022500"/>
    </source>
</evidence>
<keyword evidence="1" id="KW-0145">Chemotaxis</keyword>
<name>A0A1X6WRK5_9ENTE</name>
<dbReference type="PANTHER" id="PTHR43693">
    <property type="entry name" value="PROTEIN PHOSPHATASE CHEZ"/>
    <property type="match status" value="1"/>
</dbReference>
<feature type="domain" description="Chemotaxis phosphatase CheX-like" evidence="4">
    <location>
        <begin position="63"/>
        <end position="127"/>
    </location>
</feature>
<dbReference type="InterPro" id="IPR028051">
    <property type="entry name" value="CheX-like_dom"/>
</dbReference>
<gene>
    <name evidence="5" type="ORF">FM121_12460</name>
</gene>
<accession>A0A1X6WRK5</accession>
<dbReference type="GO" id="GO:0006935">
    <property type="term" value="P:chemotaxis"/>
    <property type="evidence" value="ECO:0007669"/>
    <property type="project" value="UniProtKB-KW"/>
</dbReference>
<dbReference type="AlphaFoldDB" id="A0A1X6WRK5"/>
<dbReference type="RefSeq" id="WP_256958459.1">
    <property type="nucleotide sequence ID" value="NZ_FWFD01000015.1"/>
</dbReference>
<dbReference type="Proteomes" id="UP000195918">
    <property type="component" value="Unassembled WGS sequence"/>
</dbReference>
<evidence type="ECO:0000256" key="2">
    <source>
        <dbReference type="ARBA" id="ARBA00022801"/>
    </source>
</evidence>
<reference evidence="6" key="1">
    <citation type="submission" date="2017-02" db="EMBL/GenBank/DDBJ databases">
        <authorList>
            <person name="Dridi B."/>
        </authorList>
    </citation>
    <scope>NUCLEOTIDE SEQUENCE [LARGE SCALE GENOMIC DNA]</scope>
    <source>
        <strain evidence="6">bH819</strain>
    </source>
</reference>
<evidence type="ECO:0000259" key="3">
    <source>
        <dbReference type="Pfam" id="PF04509"/>
    </source>
</evidence>
<sequence length="198" mass="21969">MMNKLNSLEIDALKELVNIGGGNAATSISVLIDKPVEMVVPLIKVMEYEELYKKIMPESEVIYAATIQISSDGEGMFLFALPESSASEICDMMLPPGFEKTDEMIGSAIMELSNILVNSFLNAISQLLNLKIVSSDPNLTIDMFGSIISSLYMAFDQFDDEILIIENEFYYSGKKMDALLYFIPEVGVLENLFKSIGM</sequence>
<evidence type="ECO:0000313" key="6">
    <source>
        <dbReference type="Proteomes" id="UP000195918"/>
    </source>
</evidence>
<dbReference type="Gene3D" id="3.40.1550.10">
    <property type="entry name" value="CheC-like"/>
    <property type="match status" value="1"/>
</dbReference>
<protein>
    <submittedName>
        <fullName evidence="5">Chemotaxis protein CheC--inhibitor of MCP methylation</fullName>
    </submittedName>
</protein>
<dbReference type="PANTHER" id="PTHR43693:SF1">
    <property type="entry name" value="PROTEIN PHOSPHATASE CHEZ"/>
    <property type="match status" value="1"/>
</dbReference>
<dbReference type="Pfam" id="PF13690">
    <property type="entry name" value="CheX"/>
    <property type="match status" value="1"/>
</dbReference>
<dbReference type="CDD" id="cd17909">
    <property type="entry name" value="CheC_ClassI"/>
    <property type="match status" value="1"/>
</dbReference>
<evidence type="ECO:0000313" key="5">
    <source>
        <dbReference type="EMBL" id="SLM86905.1"/>
    </source>
</evidence>
<evidence type="ECO:0000259" key="4">
    <source>
        <dbReference type="Pfam" id="PF13690"/>
    </source>
</evidence>
<proteinExistence type="predicted"/>
<dbReference type="InterPro" id="IPR050992">
    <property type="entry name" value="CheZ_family_phosphatases"/>
</dbReference>
<keyword evidence="6" id="KW-1185">Reference proteome</keyword>
<dbReference type="GO" id="GO:0016787">
    <property type="term" value="F:hydrolase activity"/>
    <property type="evidence" value="ECO:0007669"/>
    <property type="project" value="UniProtKB-KW"/>
</dbReference>
<dbReference type="EMBL" id="FWFD01000015">
    <property type="protein sequence ID" value="SLM86905.1"/>
    <property type="molecule type" value="Genomic_DNA"/>
</dbReference>
<dbReference type="InterPro" id="IPR028976">
    <property type="entry name" value="CheC-like_sf"/>
</dbReference>